<evidence type="ECO:0000313" key="10">
    <source>
        <dbReference type="EMBL" id="APX12019.1"/>
    </source>
</evidence>
<feature type="domain" description="Response regulatory" evidence="8">
    <location>
        <begin position="11"/>
        <end position="124"/>
    </location>
</feature>
<dbReference type="InterPro" id="IPR039420">
    <property type="entry name" value="WalR-like"/>
</dbReference>
<dbReference type="EMBL" id="CP019312">
    <property type="protein sequence ID" value="APX12019.1"/>
    <property type="molecule type" value="Genomic_DNA"/>
</dbReference>
<dbReference type="CDD" id="cd00383">
    <property type="entry name" value="trans_reg_C"/>
    <property type="match status" value="1"/>
</dbReference>
<dbReference type="SUPFAM" id="SSF46894">
    <property type="entry name" value="C-terminal effector domain of the bipartite response regulators"/>
    <property type="match status" value="1"/>
</dbReference>
<feature type="modified residue" description="4-aspartylphosphate" evidence="6">
    <location>
        <position position="60"/>
    </location>
</feature>
<dbReference type="GO" id="GO:0006355">
    <property type="term" value="P:regulation of DNA-templated transcription"/>
    <property type="evidence" value="ECO:0007669"/>
    <property type="project" value="InterPro"/>
</dbReference>
<dbReference type="PROSITE" id="PS51755">
    <property type="entry name" value="OMPR_PHOB"/>
    <property type="match status" value="1"/>
</dbReference>
<sequence>MLERKLDQRPSTLIVEDDPKVRAVLRNLLEDDGFNVIEATSAAETLECIAAQDLSLVTLDIHLGAESGLDLARQIRKLSTVPMVMVTGKDDLIDRVVGLEVGADDYITKPFHVREVIARIRAVLRRHQFAAEDAHRTKLAPDANADTAAFHFDGVIAVPDRMQVIDRCGADCALTSGDFNLLKVFLERPMRVLSRDQLMDLTQGATWSPLDRTVDNQVARLRKKIERNPSEPRLIKTVRGVGYTFACSVERKPLEDAHYRSA</sequence>
<dbReference type="Proteomes" id="UP000186336">
    <property type="component" value="Chromosome"/>
</dbReference>
<organism evidence="10 11">
    <name type="scientific">Tateyamaria omphalii</name>
    <dbReference type="NCBI Taxonomy" id="299262"/>
    <lineage>
        <taxon>Bacteria</taxon>
        <taxon>Pseudomonadati</taxon>
        <taxon>Pseudomonadota</taxon>
        <taxon>Alphaproteobacteria</taxon>
        <taxon>Rhodobacterales</taxon>
        <taxon>Roseobacteraceae</taxon>
        <taxon>Tateyamaria</taxon>
    </lineage>
</organism>
<keyword evidence="3" id="KW-0805">Transcription regulation</keyword>
<dbReference type="GO" id="GO:0000976">
    <property type="term" value="F:transcription cis-regulatory region binding"/>
    <property type="evidence" value="ECO:0007669"/>
    <property type="project" value="TreeGrafter"/>
</dbReference>
<dbReference type="SMART" id="SM00448">
    <property type="entry name" value="REC"/>
    <property type="match status" value="1"/>
</dbReference>
<feature type="domain" description="OmpR/PhoB-type" evidence="9">
    <location>
        <begin position="147"/>
        <end position="247"/>
    </location>
</feature>
<dbReference type="GO" id="GO:0005829">
    <property type="term" value="C:cytosol"/>
    <property type="evidence" value="ECO:0007669"/>
    <property type="project" value="TreeGrafter"/>
</dbReference>
<keyword evidence="4 7" id="KW-0238">DNA-binding</keyword>
<dbReference type="Gene3D" id="6.10.250.690">
    <property type="match status" value="1"/>
</dbReference>
<evidence type="ECO:0000256" key="3">
    <source>
        <dbReference type="ARBA" id="ARBA00023015"/>
    </source>
</evidence>
<gene>
    <name evidence="10" type="ORF">BWR18_10255</name>
</gene>
<dbReference type="GO" id="GO:0032993">
    <property type="term" value="C:protein-DNA complex"/>
    <property type="evidence" value="ECO:0007669"/>
    <property type="project" value="TreeGrafter"/>
</dbReference>
<dbReference type="InterPro" id="IPR036388">
    <property type="entry name" value="WH-like_DNA-bd_sf"/>
</dbReference>
<name>A0A1P8MVP7_9RHOB</name>
<dbReference type="GO" id="GO:0000156">
    <property type="term" value="F:phosphorelay response regulator activity"/>
    <property type="evidence" value="ECO:0007669"/>
    <property type="project" value="TreeGrafter"/>
</dbReference>
<evidence type="ECO:0000256" key="1">
    <source>
        <dbReference type="ARBA" id="ARBA00022553"/>
    </source>
</evidence>
<dbReference type="PROSITE" id="PS50110">
    <property type="entry name" value="RESPONSE_REGULATORY"/>
    <property type="match status" value="1"/>
</dbReference>
<proteinExistence type="predicted"/>
<evidence type="ECO:0000256" key="4">
    <source>
        <dbReference type="ARBA" id="ARBA00023125"/>
    </source>
</evidence>
<keyword evidence="1 6" id="KW-0597">Phosphoprotein</keyword>
<evidence type="ECO:0000256" key="2">
    <source>
        <dbReference type="ARBA" id="ARBA00023012"/>
    </source>
</evidence>
<keyword evidence="2" id="KW-0902">Two-component regulatory system</keyword>
<dbReference type="SUPFAM" id="SSF52172">
    <property type="entry name" value="CheY-like"/>
    <property type="match status" value="1"/>
</dbReference>
<dbReference type="InterPro" id="IPR001789">
    <property type="entry name" value="Sig_transdc_resp-reg_receiver"/>
</dbReference>
<dbReference type="InterPro" id="IPR001867">
    <property type="entry name" value="OmpR/PhoB-type_DNA-bd"/>
</dbReference>
<protein>
    <submittedName>
        <fullName evidence="10">DNA-binding response regulator</fullName>
    </submittedName>
</protein>
<dbReference type="PANTHER" id="PTHR48111">
    <property type="entry name" value="REGULATOR OF RPOS"/>
    <property type="match status" value="1"/>
</dbReference>
<dbReference type="InterPro" id="IPR016032">
    <property type="entry name" value="Sig_transdc_resp-reg_C-effctor"/>
</dbReference>
<dbReference type="Gene3D" id="1.10.10.10">
    <property type="entry name" value="Winged helix-like DNA-binding domain superfamily/Winged helix DNA-binding domain"/>
    <property type="match status" value="1"/>
</dbReference>
<dbReference type="KEGG" id="tom:BWR18_10255"/>
<evidence type="ECO:0000313" key="11">
    <source>
        <dbReference type="Proteomes" id="UP000186336"/>
    </source>
</evidence>
<dbReference type="PANTHER" id="PTHR48111:SF4">
    <property type="entry name" value="DNA-BINDING DUAL TRANSCRIPTIONAL REGULATOR OMPR"/>
    <property type="match status" value="1"/>
</dbReference>
<dbReference type="Gene3D" id="3.40.50.2300">
    <property type="match status" value="1"/>
</dbReference>
<evidence type="ECO:0000256" key="7">
    <source>
        <dbReference type="PROSITE-ProRule" id="PRU01091"/>
    </source>
</evidence>
<dbReference type="OrthoDB" id="9802426at2"/>
<evidence type="ECO:0000256" key="6">
    <source>
        <dbReference type="PROSITE-ProRule" id="PRU00169"/>
    </source>
</evidence>
<evidence type="ECO:0000259" key="8">
    <source>
        <dbReference type="PROSITE" id="PS50110"/>
    </source>
</evidence>
<keyword evidence="11" id="KW-1185">Reference proteome</keyword>
<dbReference type="Pfam" id="PF00072">
    <property type="entry name" value="Response_reg"/>
    <property type="match status" value="1"/>
</dbReference>
<evidence type="ECO:0000256" key="5">
    <source>
        <dbReference type="ARBA" id="ARBA00023163"/>
    </source>
</evidence>
<dbReference type="Pfam" id="PF00486">
    <property type="entry name" value="Trans_reg_C"/>
    <property type="match status" value="1"/>
</dbReference>
<dbReference type="STRING" id="299262.BWR18_10255"/>
<dbReference type="SMART" id="SM00862">
    <property type="entry name" value="Trans_reg_C"/>
    <property type="match status" value="1"/>
</dbReference>
<reference evidence="10 11" key="1">
    <citation type="submission" date="2017-01" db="EMBL/GenBank/DDBJ databases">
        <title>Complete genome of Tateyamaria omphalii DOK1-4 isolated from seawater in Dokdo.</title>
        <authorList>
            <person name="Kim J.H."/>
            <person name="Chi W.-J."/>
        </authorList>
    </citation>
    <scope>NUCLEOTIDE SEQUENCE [LARGE SCALE GENOMIC DNA]</scope>
    <source>
        <strain evidence="10 11">DOK1-4</strain>
    </source>
</reference>
<accession>A0A1P8MVP7</accession>
<dbReference type="InterPro" id="IPR011006">
    <property type="entry name" value="CheY-like_superfamily"/>
</dbReference>
<dbReference type="AlphaFoldDB" id="A0A1P8MVP7"/>
<evidence type="ECO:0000259" key="9">
    <source>
        <dbReference type="PROSITE" id="PS51755"/>
    </source>
</evidence>
<feature type="DNA-binding region" description="OmpR/PhoB-type" evidence="7">
    <location>
        <begin position="147"/>
        <end position="247"/>
    </location>
</feature>
<keyword evidence="5" id="KW-0804">Transcription</keyword>